<protein>
    <submittedName>
        <fullName evidence="2">Uncharacterized protein</fullName>
    </submittedName>
</protein>
<dbReference type="PANTHER" id="PTHR46626:SF2">
    <property type="entry name" value="RETICULON-LIKE PROTEIN B17"/>
    <property type="match status" value="1"/>
</dbReference>
<dbReference type="Proteomes" id="UP001206925">
    <property type="component" value="Unassembled WGS sequence"/>
</dbReference>
<proteinExistence type="predicted"/>
<evidence type="ECO:0000256" key="1">
    <source>
        <dbReference type="SAM" id="MobiDB-lite"/>
    </source>
</evidence>
<reference evidence="2" key="1">
    <citation type="submission" date="2022-06" db="EMBL/GenBank/DDBJ databases">
        <title>Uncovering the hologenomic basis of an extraordinary plant invasion.</title>
        <authorList>
            <person name="Bieker V.C."/>
            <person name="Martin M.D."/>
            <person name="Gilbert T."/>
            <person name="Hodgins K."/>
            <person name="Battlay P."/>
            <person name="Petersen B."/>
            <person name="Wilson J."/>
        </authorList>
    </citation>
    <scope>NUCLEOTIDE SEQUENCE</scope>
    <source>
        <strain evidence="2">AA19_3_7</strain>
        <tissue evidence="2">Leaf</tissue>
    </source>
</reference>
<organism evidence="2 3">
    <name type="scientific">Ambrosia artemisiifolia</name>
    <name type="common">Common ragweed</name>
    <dbReference type="NCBI Taxonomy" id="4212"/>
    <lineage>
        <taxon>Eukaryota</taxon>
        <taxon>Viridiplantae</taxon>
        <taxon>Streptophyta</taxon>
        <taxon>Embryophyta</taxon>
        <taxon>Tracheophyta</taxon>
        <taxon>Spermatophyta</taxon>
        <taxon>Magnoliopsida</taxon>
        <taxon>eudicotyledons</taxon>
        <taxon>Gunneridae</taxon>
        <taxon>Pentapetalae</taxon>
        <taxon>asterids</taxon>
        <taxon>campanulids</taxon>
        <taxon>Asterales</taxon>
        <taxon>Asteraceae</taxon>
        <taxon>Asteroideae</taxon>
        <taxon>Heliantheae alliance</taxon>
        <taxon>Heliantheae</taxon>
        <taxon>Ambrosia</taxon>
    </lineage>
</organism>
<dbReference type="PANTHER" id="PTHR46626">
    <property type="entry name" value="RETICULON-LIKE PROTEIN B17"/>
    <property type="match status" value="1"/>
</dbReference>
<name>A0AAD5CH77_AMBAR</name>
<keyword evidence="3" id="KW-1185">Reference proteome</keyword>
<dbReference type="AlphaFoldDB" id="A0AAD5CH77"/>
<evidence type="ECO:0000313" key="2">
    <source>
        <dbReference type="EMBL" id="KAI7741449.1"/>
    </source>
</evidence>
<evidence type="ECO:0000313" key="3">
    <source>
        <dbReference type="Proteomes" id="UP001206925"/>
    </source>
</evidence>
<dbReference type="InterPro" id="IPR044647">
    <property type="entry name" value="RTNLB17/18/21"/>
</dbReference>
<gene>
    <name evidence="2" type="ORF">M8C21_027148</name>
</gene>
<sequence>MYSLYSNQICKKGENAKAWILEAWGGCSHKKKVAASAVTAFWNLTSIKTRSFAAFMCLVIFRCYRQQLTWTQEGEEEGQQQAKTSTMVESVKVD</sequence>
<accession>A0AAD5CH77</accession>
<dbReference type="EMBL" id="JAMZMK010008198">
    <property type="protein sequence ID" value="KAI7741449.1"/>
    <property type="molecule type" value="Genomic_DNA"/>
</dbReference>
<comment type="caution">
    <text evidence="2">The sequence shown here is derived from an EMBL/GenBank/DDBJ whole genome shotgun (WGS) entry which is preliminary data.</text>
</comment>
<feature type="region of interest" description="Disordered" evidence="1">
    <location>
        <begin position="74"/>
        <end position="94"/>
    </location>
</feature>